<gene>
    <name evidence="2" type="ORF">EVAR_73256_1</name>
</gene>
<feature type="region of interest" description="Disordered" evidence="1">
    <location>
        <begin position="1"/>
        <end position="45"/>
    </location>
</feature>
<keyword evidence="3" id="KW-1185">Reference proteome</keyword>
<reference evidence="2 3" key="1">
    <citation type="journal article" date="2019" name="Commun. Biol.">
        <title>The bagworm genome reveals a unique fibroin gene that provides high tensile strength.</title>
        <authorList>
            <person name="Kono N."/>
            <person name="Nakamura H."/>
            <person name="Ohtoshi R."/>
            <person name="Tomita M."/>
            <person name="Numata K."/>
            <person name="Arakawa K."/>
        </authorList>
    </citation>
    <scope>NUCLEOTIDE SEQUENCE [LARGE SCALE GENOMIC DNA]</scope>
</reference>
<dbReference type="EMBL" id="BGZK01008582">
    <property type="protein sequence ID" value="GBP08989.1"/>
    <property type="molecule type" value="Genomic_DNA"/>
</dbReference>
<protein>
    <submittedName>
        <fullName evidence="2">Uncharacterized protein</fullName>
    </submittedName>
</protein>
<name>A0A4C1T3A7_EUMVA</name>
<dbReference type="AlphaFoldDB" id="A0A4C1T3A7"/>
<evidence type="ECO:0000313" key="3">
    <source>
        <dbReference type="Proteomes" id="UP000299102"/>
    </source>
</evidence>
<evidence type="ECO:0000313" key="2">
    <source>
        <dbReference type="EMBL" id="GBP08989.1"/>
    </source>
</evidence>
<evidence type="ECO:0000256" key="1">
    <source>
        <dbReference type="SAM" id="MobiDB-lite"/>
    </source>
</evidence>
<comment type="caution">
    <text evidence="2">The sequence shown here is derived from an EMBL/GenBank/DDBJ whole genome shotgun (WGS) entry which is preliminary data.</text>
</comment>
<proteinExistence type="predicted"/>
<dbReference type="Proteomes" id="UP000299102">
    <property type="component" value="Unassembled WGS sequence"/>
</dbReference>
<sequence length="89" mass="9997">MEKTEIGTQAKEAGKWIRSPEEQNTAEQSIRKRAPHRPVSCNNPVSTSLKETLRKILPARGSKVCRKGEYAGEIFRGSRECKIAESFHA</sequence>
<accession>A0A4C1T3A7</accession>
<organism evidence="2 3">
    <name type="scientific">Eumeta variegata</name>
    <name type="common">Bagworm moth</name>
    <name type="synonym">Eumeta japonica</name>
    <dbReference type="NCBI Taxonomy" id="151549"/>
    <lineage>
        <taxon>Eukaryota</taxon>
        <taxon>Metazoa</taxon>
        <taxon>Ecdysozoa</taxon>
        <taxon>Arthropoda</taxon>
        <taxon>Hexapoda</taxon>
        <taxon>Insecta</taxon>
        <taxon>Pterygota</taxon>
        <taxon>Neoptera</taxon>
        <taxon>Endopterygota</taxon>
        <taxon>Lepidoptera</taxon>
        <taxon>Glossata</taxon>
        <taxon>Ditrysia</taxon>
        <taxon>Tineoidea</taxon>
        <taxon>Psychidae</taxon>
        <taxon>Oiketicinae</taxon>
        <taxon>Eumeta</taxon>
    </lineage>
</organism>
<feature type="compositionally biased region" description="Basic and acidic residues" evidence="1">
    <location>
        <begin position="12"/>
        <end position="21"/>
    </location>
</feature>